<evidence type="ECO:0000256" key="2">
    <source>
        <dbReference type="ARBA" id="ARBA00009045"/>
    </source>
</evidence>
<keyword evidence="5 7" id="KW-1133">Transmembrane helix</keyword>
<dbReference type="AlphaFoldDB" id="A0A9P4UGY0"/>
<dbReference type="InterPro" id="IPR022764">
    <property type="entry name" value="Peptidase_S54_rhomboid_dom"/>
</dbReference>
<organism evidence="10 11">
    <name type="scientific">Karstenula rhodostoma CBS 690.94</name>
    <dbReference type="NCBI Taxonomy" id="1392251"/>
    <lineage>
        <taxon>Eukaryota</taxon>
        <taxon>Fungi</taxon>
        <taxon>Dikarya</taxon>
        <taxon>Ascomycota</taxon>
        <taxon>Pezizomycotina</taxon>
        <taxon>Dothideomycetes</taxon>
        <taxon>Pleosporomycetidae</taxon>
        <taxon>Pleosporales</taxon>
        <taxon>Massarineae</taxon>
        <taxon>Didymosphaeriaceae</taxon>
        <taxon>Karstenula</taxon>
    </lineage>
</organism>
<dbReference type="Proteomes" id="UP000799764">
    <property type="component" value="Unassembled WGS sequence"/>
</dbReference>
<evidence type="ECO:0000256" key="6">
    <source>
        <dbReference type="ARBA" id="ARBA00023136"/>
    </source>
</evidence>
<dbReference type="SUPFAM" id="SSF144091">
    <property type="entry name" value="Rhomboid-like"/>
    <property type="match status" value="1"/>
</dbReference>
<keyword evidence="8" id="KW-0732">Signal</keyword>
<keyword evidence="6 7" id="KW-0472">Membrane</keyword>
<feature type="transmembrane region" description="Helical" evidence="7">
    <location>
        <begin position="157"/>
        <end position="174"/>
    </location>
</feature>
<keyword evidence="4" id="KW-0378">Hydrolase</keyword>
<feature type="signal peptide" evidence="8">
    <location>
        <begin position="1"/>
        <end position="15"/>
    </location>
</feature>
<sequence>MWWIIAAAGAGFAWSVKDTPPQPSPSIALRKPGLWALGASTTAYVGLAAMQGFHDRCTDGSYSRSLKKKKEEYILRRSSPLVSHRGLSLTMVGLNLAVFMHCQSAPRKLWRLADSPSGTWTLLTCAFCHKDIQHLSANMASLVPEIPHMLQVCGQSPYQFIAFYVSAAIFSSYAQRAVSYIRWTQRWTSRFGVGTPLSMGASGVAMAVFAASCFAQPSWASPSFLLSTLTLGWQVTNDLNGLFYSDEAIGFAAHLAGAAFGAMYAYFNADCYIWSKLVRLFSGIRSGRNLPKPPTQTIHHDNLDLNEIVRRLNESA</sequence>
<name>A0A9P4UGY0_9PLEO</name>
<keyword evidence="3 7" id="KW-0812">Transmembrane</keyword>
<dbReference type="GO" id="GO:0004252">
    <property type="term" value="F:serine-type endopeptidase activity"/>
    <property type="evidence" value="ECO:0007669"/>
    <property type="project" value="InterPro"/>
</dbReference>
<accession>A0A9P4UGY0</accession>
<feature type="transmembrane region" description="Helical" evidence="7">
    <location>
        <begin position="195"/>
        <end position="219"/>
    </location>
</feature>
<dbReference type="InterPro" id="IPR050925">
    <property type="entry name" value="Rhomboid_protease_S54"/>
</dbReference>
<dbReference type="GO" id="GO:0016020">
    <property type="term" value="C:membrane"/>
    <property type="evidence" value="ECO:0007669"/>
    <property type="project" value="UniProtKB-SubCell"/>
</dbReference>
<evidence type="ECO:0000313" key="10">
    <source>
        <dbReference type="EMBL" id="KAF2450066.1"/>
    </source>
</evidence>
<evidence type="ECO:0000256" key="3">
    <source>
        <dbReference type="ARBA" id="ARBA00022692"/>
    </source>
</evidence>
<dbReference type="OrthoDB" id="418595at2759"/>
<dbReference type="Gene3D" id="1.20.1540.10">
    <property type="entry name" value="Rhomboid-like"/>
    <property type="match status" value="1"/>
</dbReference>
<dbReference type="PANTHER" id="PTHR43731:SF14">
    <property type="entry name" value="PRESENILIN-ASSOCIATED RHOMBOID-LIKE PROTEIN, MITOCHONDRIAL"/>
    <property type="match status" value="1"/>
</dbReference>
<feature type="domain" description="Peptidase S54 rhomboid" evidence="9">
    <location>
        <begin position="119"/>
        <end position="267"/>
    </location>
</feature>
<dbReference type="PANTHER" id="PTHR43731">
    <property type="entry name" value="RHOMBOID PROTEASE"/>
    <property type="match status" value="1"/>
</dbReference>
<evidence type="ECO:0000313" key="11">
    <source>
        <dbReference type="Proteomes" id="UP000799764"/>
    </source>
</evidence>
<evidence type="ECO:0000256" key="1">
    <source>
        <dbReference type="ARBA" id="ARBA00004141"/>
    </source>
</evidence>
<evidence type="ECO:0000256" key="8">
    <source>
        <dbReference type="SAM" id="SignalP"/>
    </source>
</evidence>
<evidence type="ECO:0000256" key="4">
    <source>
        <dbReference type="ARBA" id="ARBA00022801"/>
    </source>
</evidence>
<dbReference type="InterPro" id="IPR035952">
    <property type="entry name" value="Rhomboid-like_sf"/>
</dbReference>
<comment type="similarity">
    <text evidence="2">Belongs to the peptidase S54 family.</text>
</comment>
<reference evidence="10" key="1">
    <citation type="journal article" date="2020" name="Stud. Mycol.">
        <title>101 Dothideomycetes genomes: a test case for predicting lifestyles and emergence of pathogens.</title>
        <authorList>
            <person name="Haridas S."/>
            <person name="Albert R."/>
            <person name="Binder M."/>
            <person name="Bloem J."/>
            <person name="Labutti K."/>
            <person name="Salamov A."/>
            <person name="Andreopoulos B."/>
            <person name="Baker S."/>
            <person name="Barry K."/>
            <person name="Bills G."/>
            <person name="Bluhm B."/>
            <person name="Cannon C."/>
            <person name="Castanera R."/>
            <person name="Culley D."/>
            <person name="Daum C."/>
            <person name="Ezra D."/>
            <person name="Gonzalez J."/>
            <person name="Henrissat B."/>
            <person name="Kuo A."/>
            <person name="Liang C."/>
            <person name="Lipzen A."/>
            <person name="Lutzoni F."/>
            <person name="Magnuson J."/>
            <person name="Mondo S."/>
            <person name="Nolan M."/>
            <person name="Ohm R."/>
            <person name="Pangilinan J."/>
            <person name="Park H.-J."/>
            <person name="Ramirez L."/>
            <person name="Alfaro M."/>
            <person name="Sun H."/>
            <person name="Tritt A."/>
            <person name="Yoshinaga Y."/>
            <person name="Zwiers L.-H."/>
            <person name="Turgeon B."/>
            <person name="Goodwin S."/>
            <person name="Spatafora J."/>
            <person name="Crous P."/>
            <person name="Grigoriev I."/>
        </authorList>
    </citation>
    <scope>NUCLEOTIDE SEQUENCE</scope>
    <source>
        <strain evidence="10">CBS 690.94</strain>
    </source>
</reference>
<evidence type="ECO:0000259" key="9">
    <source>
        <dbReference type="Pfam" id="PF01694"/>
    </source>
</evidence>
<evidence type="ECO:0000256" key="5">
    <source>
        <dbReference type="ARBA" id="ARBA00022989"/>
    </source>
</evidence>
<feature type="transmembrane region" description="Helical" evidence="7">
    <location>
        <begin position="248"/>
        <end position="267"/>
    </location>
</feature>
<dbReference type="EMBL" id="MU001494">
    <property type="protein sequence ID" value="KAF2450066.1"/>
    <property type="molecule type" value="Genomic_DNA"/>
</dbReference>
<comment type="subcellular location">
    <subcellularLocation>
        <location evidence="1">Membrane</location>
        <topology evidence="1">Multi-pass membrane protein</topology>
    </subcellularLocation>
</comment>
<gene>
    <name evidence="10" type="ORF">P171DRAFT_481111</name>
</gene>
<comment type="caution">
    <text evidence="10">The sequence shown here is derived from an EMBL/GenBank/DDBJ whole genome shotgun (WGS) entry which is preliminary data.</text>
</comment>
<proteinExistence type="inferred from homology"/>
<dbReference type="GO" id="GO:0006465">
    <property type="term" value="P:signal peptide processing"/>
    <property type="evidence" value="ECO:0007669"/>
    <property type="project" value="TreeGrafter"/>
</dbReference>
<keyword evidence="11" id="KW-1185">Reference proteome</keyword>
<protein>
    <recommendedName>
        <fullName evidence="9">Peptidase S54 rhomboid domain-containing protein</fullName>
    </recommendedName>
</protein>
<evidence type="ECO:0000256" key="7">
    <source>
        <dbReference type="SAM" id="Phobius"/>
    </source>
</evidence>
<feature type="chain" id="PRO_5040396926" description="Peptidase S54 rhomboid domain-containing protein" evidence="8">
    <location>
        <begin position="16"/>
        <end position="316"/>
    </location>
</feature>
<dbReference type="Pfam" id="PF01694">
    <property type="entry name" value="Rhomboid"/>
    <property type="match status" value="1"/>
</dbReference>